<evidence type="ECO:0000256" key="1">
    <source>
        <dbReference type="SAM" id="MobiDB-lite"/>
    </source>
</evidence>
<dbReference type="RefSeq" id="WP_172972104.1">
    <property type="nucleotide sequence ID" value="NZ_BMFA01000007.1"/>
</dbReference>
<reference evidence="3" key="1">
    <citation type="journal article" date="2014" name="Int. J. Syst. Evol. Microbiol.">
        <title>Complete genome sequence of Corynebacterium casei LMG S-19264T (=DSM 44701T), isolated from a smear-ripened cheese.</title>
        <authorList>
            <consortium name="US DOE Joint Genome Institute (JGI-PGF)"/>
            <person name="Walter F."/>
            <person name="Albersmeier A."/>
            <person name="Kalinowski J."/>
            <person name="Ruckert C."/>
        </authorList>
    </citation>
    <scope>NUCLEOTIDE SEQUENCE</scope>
    <source>
        <strain evidence="3">CGMCC 1.12426</strain>
    </source>
</reference>
<keyword evidence="2" id="KW-0732">Signal</keyword>
<accession>A0A916TL95</accession>
<feature type="chain" id="PRO_5037640549" evidence="2">
    <location>
        <begin position="21"/>
        <end position="221"/>
    </location>
</feature>
<sequence>MFRTLVCAAVFACLVLAAHAKPVLTDTIELVPPVAPAGTAIPAEDTASEPPDEPGPAVAADPAGEMPPLQVQYDPGSLPPPVRRMREQLREAAIRADLDRLRMVLESNEVPPTLSLTAIGDPIEFIKTSSGDGEGYETLAILLDVLDAGFVHVDQGTPQEMYVWPYFARYPLHELTADQKVELYRIVTSGDFEEMMIYGVWTFYRVGIGPDGTLHYFVAGE</sequence>
<evidence type="ECO:0000313" key="3">
    <source>
        <dbReference type="EMBL" id="GGB51735.1"/>
    </source>
</evidence>
<gene>
    <name evidence="3" type="ORF">GCM10011316_24670</name>
</gene>
<keyword evidence="4" id="KW-1185">Reference proteome</keyword>
<dbReference type="AlphaFoldDB" id="A0A916TL95"/>
<comment type="caution">
    <text evidence="3">The sequence shown here is derived from an EMBL/GenBank/DDBJ whole genome shotgun (WGS) entry which is preliminary data.</text>
</comment>
<proteinExistence type="predicted"/>
<evidence type="ECO:0000313" key="4">
    <source>
        <dbReference type="Proteomes" id="UP000605148"/>
    </source>
</evidence>
<reference evidence="3" key="2">
    <citation type="submission" date="2020-09" db="EMBL/GenBank/DDBJ databases">
        <authorList>
            <person name="Sun Q."/>
            <person name="Zhou Y."/>
        </authorList>
    </citation>
    <scope>NUCLEOTIDE SEQUENCE</scope>
    <source>
        <strain evidence="3">CGMCC 1.12426</strain>
    </source>
</reference>
<name>A0A916TL95_9HYPH</name>
<organism evidence="3 4">
    <name type="scientific">Roseibium aquae</name>
    <dbReference type="NCBI Taxonomy" id="1323746"/>
    <lineage>
        <taxon>Bacteria</taxon>
        <taxon>Pseudomonadati</taxon>
        <taxon>Pseudomonadota</taxon>
        <taxon>Alphaproteobacteria</taxon>
        <taxon>Hyphomicrobiales</taxon>
        <taxon>Stappiaceae</taxon>
        <taxon>Roseibium</taxon>
    </lineage>
</organism>
<feature type="signal peptide" evidence="2">
    <location>
        <begin position="1"/>
        <end position="20"/>
    </location>
</feature>
<evidence type="ECO:0000256" key="2">
    <source>
        <dbReference type="SAM" id="SignalP"/>
    </source>
</evidence>
<dbReference type="Proteomes" id="UP000605148">
    <property type="component" value="Unassembled WGS sequence"/>
</dbReference>
<feature type="region of interest" description="Disordered" evidence="1">
    <location>
        <begin position="39"/>
        <end position="78"/>
    </location>
</feature>
<dbReference type="EMBL" id="BMFA01000007">
    <property type="protein sequence ID" value="GGB51735.1"/>
    <property type="molecule type" value="Genomic_DNA"/>
</dbReference>
<protein>
    <submittedName>
        <fullName evidence="3">Uncharacterized protein</fullName>
    </submittedName>
</protein>